<sequence>MDERDGDIPGRRAARSYMLGSTGIVHHLVVASSYVPRFYDRRTYDTMKYTVETTHRILCKVIQHYLDDADYRTIFSYDERLAELILLPRGYDALLPFARFDVFLDENDLTLGFCEFNGDGSSGMNENREITNSLRDVPTMREFAARHQVQECELFEAWVEEFSRIYSTFVNRVKHPRFAVCDYLHNGVVDEFHLFAQLFEKHGTPCTVCDVRDLHFDGEVLRDAEGERVDAIWRRAVTNDVLEYWDESQDLIEAVRAQKVALIGSFAGHIVHDKQIFEALYHPKTRAFLTQEEIEFVERTVPQTRFLDEREVDLAEIRANKDAWIVKPTDAYGAADVFAGCACTQEEWEGVIDRFANGAAGAPFLVQRYITPFRTLILPPDLDIADQADEEVPREGALYNNLEGLYCYNGHFQGVFSRMGPYATISKPMAGITCATLWVDCSL</sequence>
<gene>
    <name evidence="1" type="ORF">IAA69_08525</name>
</gene>
<name>A0A9D1A1D5_9ACTN</name>
<evidence type="ECO:0000313" key="1">
    <source>
        <dbReference type="EMBL" id="HIR02287.1"/>
    </source>
</evidence>
<dbReference type="AlphaFoldDB" id="A0A9D1A1D5"/>
<reference evidence="1" key="1">
    <citation type="submission" date="2020-10" db="EMBL/GenBank/DDBJ databases">
        <authorList>
            <person name="Gilroy R."/>
        </authorList>
    </citation>
    <scope>NUCLEOTIDE SEQUENCE</scope>
    <source>
        <strain evidence="1">ChiGjej1B1-2707</strain>
    </source>
</reference>
<comment type="caution">
    <text evidence="1">The sequence shown here is derived from an EMBL/GenBank/DDBJ whole genome shotgun (WGS) entry which is preliminary data.</text>
</comment>
<organism evidence="1 2">
    <name type="scientific">Candidatus Aveggerthella stercoripullorum</name>
    <dbReference type="NCBI Taxonomy" id="2840688"/>
    <lineage>
        <taxon>Bacteria</taxon>
        <taxon>Bacillati</taxon>
        <taxon>Actinomycetota</taxon>
        <taxon>Coriobacteriia</taxon>
        <taxon>Eggerthellales</taxon>
        <taxon>Eggerthellaceae</taxon>
        <taxon>Eggerthellaceae incertae sedis</taxon>
        <taxon>Candidatus Aveggerthella</taxon>
    </lineage>
</organism>
<proteinExistence type="predicted"/>
<keyword evidence="1" id="KW-0436">Ligase</keyword>
<protein>
    <submittedName>
        <fullName evidence="1">Carboxylate--amine ligase</fullName>
    </submittedName>
</protein>
<dbReference type="Proteomes" id="UP000824261">
    <property type="component" value="Unassembled WGS sequence"/>
</dbReference>
<reference evidence="1" key="2">
    <citation type="journal article" date="2021" name="PeerJ">
        <title>Extensive microbial diversity within the chicken gut microbiome revealed by metagenomics and culture.</title>
        <authorList>
            <person name="Gilroy R."/>
            <person name="Ravi A."/>
            <person name="Getino M."/>
            <person name="Pursley I."/>
            <person name="Horton D.L."/>
            <person name="Alikhan N.F."/>
            <person name="Baker D."/>
            <person name="Gharbi K."/>
            <person name="Hall N."/>
            <person name="Watson M."/>
            <person name="Adriaenssens E.M."/>
            <person name="Foster-Nyarko E."/>
            <person name="Jarju S."/>
            <person name="Secka A."/>
            <person name="Antonio M."/>
            <person name="Oren A."/>
            <person name="Chaudhuri R.R."/>
            <person name="La Ragione R."/>
            <person name="Hildebrand F."/>
            <person name="Pallen M.J."/>
        </authorList>
    </citation>
    <scope>NUCLEOTIDE SEQUENCE</scope>
    <source>
        <strain evidence="1">ChiGjej1B1-2707</strain>
    </source>
</reference>
<accession>A0A9D1A1D5</accession>
<dbReference type="SUPFAM" id="SSF56059">
    <property type="entry name" value="Glutathione synthetase ATP-binding domain-like"/>
    <property type="match status" value="1"/>
</dbReference>
<dbReference type="GO" id="GO:0016874">
    <property type="term" value="F:ligase activity"/>
    <property type="evidence" value="ECO:0007669"/>
    <property type="project" value="UniProtKB-KW"/>
</dbReference>
<evidence type="ECO:0000313" key="2">
    <source>
        <dbReference type="Proteomes" id="UP000824261"/>
    </source>
</evidence>
<dbReference type="EMBL" id="DVGB01000105">
    <property type="protein sequence ID" value="HIR02287.1"/>
    <property type="molecule type" value="Genomic_DNA"/>
</dbReference>